<protein>
    <submittedName>
        <fullName evidence="1">Uncharacterized protein</fullName>
    </submittedName>
</protein>
<gene>
    <name evidence="1" type="ORF">PPRIM_AZ9-3.1.T0120161</name>
</gene>
<dbReference type="Proteomes" id="UP000688137">
    <property type="component" value="Unassembled WGS sequence"/>
</dbReference>
<keyword evidence="2" id="KW-1185">Reference proteome</keyword>
<organism evidence="1 2">
    <name type="scientific">Paramecium primaurelia</name>
    <dbReference type="NCBI Taxonomy" id="5886"/>
    <lineage>
        <taxon>Eukaryota</taxon>
        <taxon>Sar</taxon>
        <taxon>Alveolata</taxon>
        <taxon>Ciliophora</taxon>
        <taxon>Intramacronucleata</taxon>
        <taxon>Oligohymenophorea</taxon>
        <taxon>Peniculida</taxon>
        <taxon>Parameciidae</taxon>
        <taxon>Paramecium</taxon>
    </lineage>
</organism>
<name>A0A8S1K2I0_PARPR</name>
<reference evidence="1" key="1">
    <citation type="submission" date="2021-01" db="EMBL/GenBank/DDBJ databases">
        <authorList>
            <consortium name="Genoscope - CEA"/>
            <person name="William W."/>
        </authorList>
    </citation>
    <scope>NUCLEOTIDE SEQUENCE</scope>
</reference>
<evidence type="ECO:0000313" key="2">
    <source>
        <dbReference type="Proteomes" id="UP000688137"/>
    </source>
</evidence>
<proteinExistence type="predicted"/>
<dbReference type="EMBL" id="CAJJDM010000009">
    <property type="protein sequence ID" value="CAD8047849.1"/>
    <property type="molecule type" value="Genomic_DNA"/>
</dbReference>
<dbReference type="AlphaFoldDB" id="A0A8S1K2I0"/>
<sequence>MNKMEKQYGQQMIKLLYLIFLLSVIAQKVDLNQLLQLLNVDNYQLIVYLKRLLNQFHMNLLLQLYLLLQNMDVLDIVKKMQSKNLDMTKLLFIINHQNAITLRCIQVKIVLQN</sequence>
<evidence type="ECO:0000313" key="1">
    <source>
        <dbReference type="EMBL" id="CAD8047849.1"/>
    </source>
</evidence>
<accession>A0A8S1K2I0</accession>
<comment type="caution">
    <text evidence="1">The sequence shown here is derived from an EMBL/GenBank/DDBJ whole genome shotgun (WGS) entry which is preliminary data.</text>
</comment>